<dbReference type="InterPro" id="IPR007540">
    <property type="entry name" value="Fimbrial_CS1-type"/>
</dbReference>
<name>A0A0D0P6V8_PSEFL</name>
<dbReference type="PATRIC" id="fig|294.124.peg.3735"/>
<dbReference type="EMBL" id="JXNZ01000181">
    <property type="protein sequence ID" value="KIQ57979.1"/>
    <property type="molecule type" value="Genomic_DNA"/>
</dbReference>
<feature type="chain" id="PRO_5002218193" evidence="1">
    <location>
        <begin position="24"/>
        <end position="160"/>
    </location>
</feature>
<proteinExistence type="predicted"/>
<evidence type="ECO:0000313" key="2">
    <source>
        <dbReference type="EMBL" id="KIQ57979.1"/>
    </source>
</evidence>
<dbReference type="AlphaFoldDB" id="A0A0D0P6V8"/>
<comment type="caution">
    <text evidence="2">The sequence shown here is derived from an EMBL/GenBank/DDBJ whole genome shotgun (WGS) entry which is preliminary data.</text>
</comment>
<dbReference type="RefSeq" id="WP_042731177.1">
    <property type="nucleotide sequence ID" value="NZ_JXNZ01000181.1"/>
</dbReference>
<dbReference type="Gene3D" id="2.60.40.2040">
    <property type="entry name" value="CFA/I fimbrial subunit E, pilin domain"/>
    <property type="match status" value="1"/>
</dbReference>
<keyword evidence="1" id="KW-0732">Signal</keyword>
<feature type="signal peptide" evidence="1">
    <location>
        <begin position="1"/>
        <end position="23"/>
    </location>
</feature>
<dbReference type="Proteomes" id="UP000032101">
    <property type="component" value="Unassembled WGS sequence"/>
</dbReference>
<dbReference type="GO" id="GO:0009289">
    <property type="term" value="C:pilus"/>
    <property type="evidence" value="ECO:0007669"/>
    <property type="project" value="InterPro"/>
</dbReference>
<gene>
    <name evidence="2" type="ORF">RL74_18125</name>
</gene>
<reference evidence="2 3" key="1">
    <citation type="submission" date="2015-01" db="EMBL/GenBank/DDBJ databases">
        <title>Draft Genome Sequence of the Biocontrol and Plant Growth-Promoting Rhizobacteria (PGPR) Pseudomonas fluorescens UM270.</title>
        <authorList>
            <person name="Hernandez-Salmeron J.E."/>
            <person name="Santoyo G."/>
            <person name="Moreno-Hagelsieb G."/>
            <person name="Hernandez-Leon R."/>
        </authorList>
    </citation>
    <scope>NUCLEOTIDE SEQUENCE [LARGE SCALE GENOMIC DNA]</scope>
    <source>
        <strain evidence="2 3">UM270</strain>
    </source>
</reference>
<evidence type="ECO:0000313" key="3">
    <source>
        <dbReference type="Proteomes" id="UP000032101"/>
    </source>
</evidence>
<dbReference type="Pfam" id="PF04449">
    <property type="entry name" value="Fimbrial_CS1"/>
    <property type="match status" value="1"/>
</dbReference>
<dbReference type="OrthoDB" id="6631372at2"/>
<evidence type="ECO:0000256" key="1">
    <source>
        <dbReference type="SAM" id="SignalP"/>
    </source>
</evidence>
<organism evidence="2 3">
    <name type="scientific">Pseudomonas fluorescens</name>
    <dbReference type="NCBI Taxonomy" id="294"/>
    <lineage>
        <taxon>Bacteria</taxon>
        <taxon>Pseudomonadati</taxon>
        <taxon>Pseudomonadota</taxon>
        <taxon>Gammaproteobacteria</taxon>
        <taxon>Pseudomonadales</taxon>
        <taxon>Pseudomonadaceae</taxon>
        <taxon>Pseudomonas</taxon>
    </lineage>
</organism>
<accession>A0A0D0P6V8</accession>
<protein>
    <submittedName>
        <fullName evidence="2">Adhesin major subunit pilin</fullName>
    </submittedName>
</protein>
<sequence>MIKTRLRPLALTALVMPWSLAWGAVERETFELYVTIPTADFYVLPLDPQLVQREQRLPFSTITSDLSPLRAIYEVKNSNGSIGARLGEEAYLSNGRDRIDLRVRFNGVELTLDSTQVVSATEARPGRQVPLEIAAIKPDDDYKPGDYYGTVHMVFDATAP</sequence>